<keyword evidence="3" id="KW-1185">Reference proteome</keyword>
<accession>A0ABV1NZG3</accession>
<sequence length="58" mass="6464">MSTIDVVDALVGRSPPYAVRPLLVLFAPSATHDGHWNPTAASRMQSGQMGRPHRWHRM</sequence>
<dbReference type="RefSeq" id="WP_227488773.1">
    <property type="nucleotide sequence ID" value="NZ_BAAAMM010000012.1"/>
</dbReference>
<evidence type="ECO:0000313" key="3">
    <source>
        <dbReference type="Proteomes" id="UP001482520"/>
    </source>
</evidence>
<protein>
    <submittedName>
        <fullName evidence="2">Uncharacterized protein</fullName>
    </submittedName>
</protein>
<name>A0ABV1NZG3_9ACTN</name>
<evidence type="ECO:0000256" key="1">
    <source>
        <dbReference type="SAM" id="MobiDB-lite"/>
    </source>
</evidence>
<proteinExistence type="predicted"/>
<evidence type="ECO:0000313" key="2">
    <source>
        <dbReference type="EMBL" id="MEQ7847865.1"/>
    </source>
</evidence>
<comment type="caution">
    <text evidence="2">The sequence shown here is derived from an EMBL/GenBank/DDBJ whole genome shotgun (WGS) entry which is preliminary data.</text>
</comment>
<dbReference type="Proteomes" id="UP001482520">
    <property type="component" value="Unassembled WGS sequence"/>
</dbReference>
<feature type="region of interest" description="Disordered" evidence="1">
    <location>
        <begin position="36"/>
        <end position="58"/>
    </location>
</feature>
<organism evidence="2 3">
    <name type="scientific">Nocardioides kribbensis</name>
    <dbReference type="NCBI Taxonomy" id="305517"/>
    <lineage>
        <taxon>Bacteria</taxon>
        <taxon>Bacillati</taxon>
        <taxon>Actinomycetota</taxon>
        <taxon>Actinomycetes</taxon>
        <taxon>Propionibacteriales</taxon>
        <taxon>Nocardioidaceae</taxon>
        <taxon>Nocardioides</taxon>
    </lineage>
</organism>
<gene>
    <name evidence="2" type="ORF">V6R90_11305</name>
</gene>
<feature type="compositionally biased region" description="Polar residues" evidence="1">
    <location>
        <begin position="39"/>
        <end position="48"/>
    </location>
</feature>
<dbReference type="EMBL" id="JBEGDP010000011">
    <property type="protein sequence ID" value="MEQ7847865.1"/>
    <property type="molecule type" value="Genomic_DNA"/>
</dbReference>
<reference evidence="2 3" key="1">
    <citation type="submission" date="2024-02" db="EMBL/GenBank/DDBJ databases">
        <title>Full genome sequence of Nocardioides kribbensis.</title>
        <authorList>
            <person name="Poletto B.L."/>
            <person name="Silva G."/>
            <person name="Galante D."/>
            <person name="Campos K.R."/>
            <person name="Santos M.B.N."/>
            <person name="Sacchi C.T."/>
        </authorList>
    </citation>
    <scope>NUCLEOTIDE SEQUENCE [LARGE SCALE GENOMIC DNA]</scope>
    <source>
        <strain evidence="2 3">O4R</strain>
    </source>
</reference>